<accession>A0A4V5MZS6</accession>
<dbReference type="EMBL" id="SUMC01000023">
    <property type="protein sequence ID" value="TKA09339.1"/>
    <property type="molecule type" value="Genomic_DNA"/>
</dbReference>
<feature type="compositionally biased region" description="Basic residues" evidence="1">
    <location>
        <begin position="140"/>
        <end position="158"/>
    </location>
</feature>
<evidence type="ECO:0000259" key="2">
    <source>
        <dbReference type="Pfam" id="PF13577"/>
    </source>
</evidence>
<evidence type="ECO:0000256" key="1">
    <source>
        <dbReference type="SAM" id="MobiDB-lite"/>
    </source>
</evidence>
<organism evidence="4 5">
    <name type="scientific">Actinacidiphila oryziradicis</name>
    <dbReference type="NCBI Taxonomy" id="2571141"/>
    <lineage>
        <taxon>Bacteria</taxon>
        <taxon>Bacillati</taxon>
        <taxon>Actinomycetota</taxon>
        <taxon>Actinomycetes</taxon>
        <taxon>Kitasatosporales</taxon>
        <taxon>Streptomycetaceae</taxon>
        <taxon>Actinacidiphila</taxon>
    </lineage>
</organism>
<dbReference type="InterPro" id="IPR037401">
    <property type="entry name" value="SnoaL-like"/>
</dbReference>
<proteinExistence type="predicted"/>
<dbReference type="EMBL" id="SUMC01000023">
    <property type="protein sequence ID" value="TKA09327.1"/>
    <property type="molecule type" value="Genomic_DNA"/>
</dbReference>
<dbReference type="SUPFAM" id="SSF54427">
    <property type="entry name" value="NTF2-like"/>
    <property type="match status" value="1"/>
</dbReference>
<dbReference type="AlphaFoldDB" id="A0A4V5MZS6"/>
<dbReference type="OrthoDB" id="1492465at2"/>
<feature type="domain" description="SnoaL-like" evidence="2">
    <location>
        <begin position="18"/>
        <end position="120"/>
    </location>
</feature>
<dbReference type="Pfam" id="PF13577">
    <property type="entry name" value="SnoaL_4"/>
    <property type="match status" value="1"/>
</dbReference>
<comment type="caution">
    <text evidence="4">The sequence shown here is derived from an EMBL/GenBank/DDBJ whole genome shotgun (WGS) entry which is preliminary data.</text>
</comment>
<gene>
    <name evidence="3" type="ORF">FCI23_23600</name>
    <name evidence="4" type="ORF">FCI23_23675</name>
</gene>
<reference evidence="4 5" key="1">
    <citation type="submission" date="2019-04" db="EMBL/GenBank/DDBJ databases">
        <title>Streptomyces oryziradicis sp. nov., a novel actinomycete isolated from rhizosphere soil of rice (Oryza sativa L.).</title>
        <authorList>
            <person name="Li C."/>
        </authorList>
    </citation>
    <scope>NUCLEOTIDE SEQUENCE [LARGE SCALE GENOMIC DNA]</scope>
    <source>
        <strain evidence="4 5">NEAU-C40</strain>
    </source>
</reference>
<protein>
    <submittedName>
        <fullName evidence="4">Nuclear transport factor 2 family protein</fullName>
    </submittedName>
</protein>
<name>A0A4V5MZS6_9ACTN</name>
<dbReference type="InterPro" id="IPR032710">
    <property type="entry name" value="NTF2-like_dom_sf"/>
</dbReference>
<evidence type="ECO:0000313" key="3">
    <source>
        <dbReference type="EMBL" id="TKA09327.1"/>
    </source>
</evidence>
<sequence length="165" mass="17998">MFISDAPVQIHSKTGPGTYDPVGDQLIGGDAVRFAVENYMAPHPERGSSHHVTADHIIDVDGIRAHMNAQFIVFKVGGSARPAGGWPEGVFGVQGTVEPIESGCYDTDLRKINGKWKIARHDVLLDMPISLPGSWERRPPAKHRPWNPRGKGEKRKRSCTAGLGT</sequence>
<feature type="region of interest" description="Disordered" evidence="1">
    <location>
        <begin position="134"/>
        <end position="165"/>
    </location>
</feature>
<keyword evidence="5" id="KW-1185">Reference proteome</keyword>
<dbReference type="Gene3D" id="3.10.450.50">
    <property type="match status" value="1"/>
</dbReference>
<dbReference type="Proteomes" id="UP000305778">
    <property type="component" value="Unassembled WGS sequence"/>
</dbReference>
<evidence type="ECO:0000313" key="4">
    <source>
        <dbReference type="EMBL" id="TKA09339.1"/>
    </source>
</evidence>
<evidence type="ECO:0000313" key="5">
    <source>
        <dbReference type="Proteomes" id="UP000305778"/>
    </source>
</evidence>
<dbReference type="RefSeq" id="WP_136725934.1">
    <property type="nucleotide sequence ID" value="NZ_SUMC01000023.1"/>
</dbReference>